<keyword evidence="1" id="KW-1133">Transmembrane helix</keyword>
<dbReference type="AlphaFoldDB" id="A0A818HKT3"/>
<proteinExistence type="predicted"/>
<feature type="transmembrane region" description="Helical" evidence="1">
    <location>
        <begin position="60"/>
        <end position="77"/>
    </location>
</feature>
<gene>
    <name evidence="2" type="ORF">LUA448_LOCUS25801</name>
</gene>
<protein>
    <submittedName>
        <fullName evidence="2">Uncharacterized protein</fullName>
    </submittedName>
</protein>
<reference evidence="2" key="1">
    <citation type="submission" date="2021-02" db="EMBL/GenBank/DDBJ databases">
        <authorList>
            <person name="Nowell W R."/>
        </authorList>
    </citation>
    <scope>NUCLEOTIDE SEQUENCE</scope>
</reference>
<dbReference type="EMBL" id="CAJNYD010003446">
    <property type="protein sequence ID" value="CAF3509714.1"/>
    <property type="molecule type" value="Genomic_DNA"/>
</dbReference>
<evidence type="ECO:0000313" key="3">
    <source>
        <dbReference type="Proteomes" id="UP000663833"/>
    </source>
</evidence>
<name>A0A818HKT3_9BILA</name>
<dbReference type="Proteomes" id="UP000663833">
    <property type="component" value="Unassembled WGS sequence"/>
</dbReference>
<keyword evidence="1" id="KW-0812">Transmembrane</keyword>
<organism evidence="2 3">
    <name type="scientific">Rotaria socialis</name>
    <dbReference type="NCBI Taxonomy" id="392032"/>
    <lineage>
        <taxon>Eukaryota</taxon>
        <taxon>Metazoa</taxon>
        <taxon>Spiralia</taxon>
        <taxon>Gnathifera</taxon>
        <taxon>Rotifera</taxon>
        <taxon>Eurotatoria</taxon>
        <taxon>Bdelloidea</taxon>
        <taxon>Philodinida</taxon>
        <taxon>Philodinidae</taxon>
        <taxon>Rotaria</taxon>
    </lineage>
</organism>
<sequence length="135" mass="15151">MQKKKKKTKNAKKYPVYRIFDSRLILKKSKRKLSVTVNHYIKINLPLTYIHSYIMAQSQVIFLVVAFAILFVANTSVNGQCYTACFTGGCCSAALPQCCNINGVKLCCPTNHAIGRTTEMDIDQSTSSRYNLLSD</sequence>
<evidence type="ECO:0000313" key="2">
    <source>
        <dbReference type="EMBL" id="CAF3509714.1"/>
    </source>
</evidence>
<accession>A0A818HKT3</accession>
<evidence type="ECO:0000256" key="1">
    <source>
        <dbReference type="SAM" id="Phobius"/>
    </source>
</evidence>
<keyword evidence="1" id="KW-0472">Membrane</keyword>
<comment type="caution">
    <text evidence="2">The sequence shown here is derived from an EMBL/GenBank/DDBJ whole genome shotgun (WGS) entry which is preliminary data.</text>
</comment>